<keyword evidence="2" id="KW-0812">Transmembrane</keyword>
<evidence type="ECO:0000313" key="5">
    <source>
        <dbReference type="Proteomes" id="UP001183629"/>
    </source>
</evidence>
<gene>
    <name evidence="4" type="ORF">J2S44_003939</name>
</gene>
<organism evidence="4 5">
    <name type="scientific">Catenuloplanes niger</name>
    <dbReference type="NCBI Taxonomy" id="587534"/>
    <lineage>
        <taxon>Bacteria</taxon>
        <taxon>Bacillati</taxon>
        <taxon>Actinomycetota</taxon>
        <taxon>Actinomycetes</taxon>
        <taxon>Micromonosporales</taxon>
        <taxon>Micromonosporaceae</taxon>
        <taxon>Catenuloplanes</taxon>
    </lineage>
</organism>
<evidence type="ECO:0000256" key="3">
    <source>
        <dbReference type="SAM" id="SignalP"/>
    </source>
</evidence>
<accession>A0AAE3ZPI0</accession>
<keyword evidence="2" id="KW-1133">Transmembrane helix</keyword>
<dbReference type="PROSITE" id="PS51257">
    <property type="entry name" value="PROKAR_LIPOPROTEIN"/>
    <property type="match status" value="1"/>
</dbReference>
<keyword evidence="2" id="KW-0472">Membrane</keyword>
<feature type="transmembrane region" description="Helical" evidence="2">
    <location>
        <begin position="198"/>
        <end position="220"/>
    </location>
</feature>
<feature type="compositionally biased region" description="Pro residues" evidence="1">
    <location>
        <begin position="240"/>
        <end position="250"/>
    </location>
</feature>
<feature type="chain" id="PRO_5042007073" evidence="3">
    <location>
        <begin position="20"/>
        <end position="250"/>
    </location>
</feature>
<evidence type="ECO:0000256" key="1">
    <source>
        <dbReference type="SAM" id="MobiDB-lite"/>
    </source>
</evidence>
<evidence type="ECO:0000256" key="2">
    <source>
        <dbReference type="SAM" id="Phobius"/>
    </source>
</evidence>
<dbReference type="Proteomes" id="UP001183629">
    <property type="component" value="Unassembled WGS sequence"/>
</dbReference>
<sequence length="250" mass="25572">MNTVARLAGTFAVLAVALAGCSTDNSTTVPPPTTDQATETARVLAAATAVQGMCYGWDLRANSSSEGASVSRGSSLGAQVPVDSDPTRCPEYIEVIARVTYTSASSEAEDSASMTVETNSSRVTGADLARRLASMGFTTSTFIDEPGFTTMHAALSLPLVTAEAGAATPVPATGGSAASGEPLTALPPAGNDFLRDRWGFLAFAGGSVLVGLAAVAIGVWQRGRVRKPEEPTGRSTPRPGTRPPTRPAKN</sequence>
<dbReference type="EMBL" id="JAVDYC010000001">
    <property type="protein sequence ID" value="MDR7323689.1"/>
    <property type="molecule type" value="Genomic_DNA"/>
</dbReference>
<name>A0AAE3ZPI0_9ACTN</name>
<reference evidence="4 5" key="1">
    <citation type="submission" date="2023-07" db="EMBL/GenBank/DDBJ databases">
        <title>Sequencing the genomes of 1000 actinobacteria strains.</title>
        <authorList>
            <person name="Klenk H.-P."/>
        </authorList>
    </citation>
    <scope>NUCLEOTIDE SEQUENCE [LARGE SCALE GENOMIC DNA]</scope>
    <source>
        <strain evidence="4 5">DSM 44711</strain>
    </source>
</reference>
<comment type="caution">
    <text evidence="4">The sequence shown here is derived from an EMBL/GenBank/DDBJ whole genome shotgun (WGS) entry which is preliminary data.</text>
</comment>
<proteinExistence type="predicted"/>
<dbReference type="RefSeq" id="WP_310415989.1">
    <property type="nucleotide sequence ID" value="NZ_JAVDYC010000001.1"/>
</dbReference>
<evidence type="ECO:0000313" key="4">
    <source>
        <dbReference type="EMBL" id="MDR7323689.1"/>
    </source>
</evidence>
<protein>
    <submittedName>
        <fullName evidence="4">Uncharacterized protein</fullName>
    </submittedName>
</protein>
<feature type="region of interest" description="Disordered" evidence="1">
    <location>
        <begin position="225"/>
        <end position="250"/>
    </location>
</feature>
<keyword evidence="5" id="KW-1185">Reference proteome</keyword>
<feature type="signal peptide" evidence="3">
    <location>
        <begin position="1"/>
        <end position="19"/>
    </location>
</feature>
<keyword evidence="3" id="KW-0732">Signal</keyword>
<dbReference type="AlphaFoldDB" id="A0AAE3ZPI0"/>